<dbReference type="InterPro" id="IPR001670">
    <property type="entry name" value="ADH_Fe/GldA"/>
</dbReference>
<name>A0A941CRZ1_9CLOT</name>
<dbReference type="FunFam" id="3.40.50.1970:FF:000003">
    <property type="entry name" value="Alcohol dehydrogenase, iron-containing"/>
    <property type="match status" value="1"/>
</dbReference>
<evidence type="ECO:0000313" key="4">
    <source>
        <dbReference type="EMBL" id="MBR0577029.1"/>
    </source>
</evidence>
<keyword evidence="1 4" id="KW-0560">Oxidoreductase</keyword>
<proteinExistence type="predicted"/>
<dbReference type="GO" id="GO:0046872">
    <property type="term" value="F:metal ion binding"/>
    <property type="evidence" value="ECO:0007669"/>
    <property type="project" value="InterPro"/>
</dbReference>
<dbReference type="EC" id="1.1.1.1" evidence="4"/>
<evidence type="ECO:0000259" key="3">
    <source>
        <dbReference type="Pfam" id="PF25137"/>
    </source>
</evidence>
<dbReference type="InterPro" id="IPR018211">
    <property type="entry name" value="ADH_Fe_CS"/>
</dbReference>
<accession>A0A941CRZ1</accession>
<dbReference type="RefSeq" id="WP_211802443.1">
    <property type="nucleotide sequence ID" value="NZ_JAGSCS010000018.1"/>
</dbReference>
<evidence type="ECO:0000313" key="5">
    <source>
        <dbReference type="Proteomes" id="UP000675379"/>
    </source>
</evidence>
<sequence length="365" mass="40450">MYKFTYGMPTTLIVGSNCLVENSDVFRKYGHHALIVTGTHSSKLNGSLEDSILALENENIRYTIFDKVEEDPTLETVERAYVENRDKDIDFILAVGGGSAIDAAKAIAILFRNGISAKEILSLRNLTGIPLVAVPTTAGTGSETTPYAILTLHEEKTKRNIGQSIFPDVAFLDARYTLNMPFSITASTAVDAFTHLAEGYLNTRANLLSDTLAEKGLKLFGECVPALKSRECDIDIREKLLLTSSIAGMVIAQTGTSLPHGMGYALTYEKGVPHGTANGILYPGYLRIFKKTEKLTRLLSLIRMDSIDALSAFFKDILDFEVQLSDEEIRRYVEGLLSNEKKLRNHPERVSRDELISIYKNMLKK</sequence>
<dbReference type="GO" id="GO:0004022">
    <property type="term" value="F:alcohol dehydrogenase (NAD+) activity"/>
    <property type="evidence" value="ECO:0007669"/>
    <property type="project" value="UniProtKB-EC"/>
</dbReference>
<feature type="domain" description="Fe-containing alcohol dehydrogenase-like C-terminal" evidence="3">
    <location>
        <begin position="185"/>
        <end position="362"/>
    </location>
</feature>
<dbReference type="AlphaFoldDB" id="A0A941CRZ1"/>
<dbReference type="Proteomes" id="UP000675379">
    <property type="component" value="Unassembled WGS sequence"/>
</dbReference>
<dbReference type="Pfam" id="PF25137">
    <property type="entry name" value="ADH_Fe_C"/>
    <property type="match status" value="1"/>
</dbReference>
<dbReference type="PANTHER" id="PTHR11496:SF103">
    <property type="entry name" value="DEHYDROGENASE, PUTATIVE-RELATED"/>
    <property type="match status" value="1"/>
</dbReference>
<dbReference type="InterPro" id="IPR056798">
    <property type="entry name" value="ADH_Fe_C"/>
</dbReference>
<dbReference type="Gene3D" id="1.20.1090.10">
    <property type="entry name" value="Dehydroquinate synthase-like - alpha domain"/>
    <property type="match status" value="1"/>
</dbReference>
<dbReference type="CDD" id="cd08181">
    <property type="entry name" value="PPD-like"/>
    <property type="match status" value="1"/>
</dbReference>
<keyword evidence="5" id="KW-1185">Reference proteome</keyword>
<gene>
    <name evidence="4" type="ORF">KCG48_11950</name>
</gene>
<feature type="domain" description="Alcohol dehydrogenase iron-type/glycerol dehydrogenase GldA" evidence="2">
    <location>
        <begin position="9"/>
        <end position="173"/>
    </location>
</feature>
<evidence type="ECO:0000259" key="2">
    <source>
        <dbReference type="Pfam" id="PF00465"/>
    </source>
</evidence>
<evidence type="ECO:0000256" key="1">
    <source>
        <dbReference type="ARBA" id="ARBA00023002"/>
    </source>
</evidence>
<dbReference type="Gene3D" id="3.40.50.1970">
    <property type="match status" value="1"/>
</dbReference>
<dbReference type="PANTHER" id="PTHR11496">
    <property type="entry name" value="ALCOHOL DEHYDROGENASE"/>
    <property type="match status" value="1"/>
</dbReference>
<dbReference type="PROSITE" id="PS00913">
    <property type="entry name" value="ADH_IRON_1"/>
    <property type="match status" value="1"/>
</dbReference>
<dbReference type="SUPFAM" id="SSF56796">
    <property type="entry name" value="Dehydroquinate synthase-like"/>
    <property type="match status" value="1"/>
</dbReference>
<reference evidence="4" key="1">
    <citation type="submission" date="2021-04" db="EMBL/GenBank/DDBJ databases">
        <title>Proteiniclasticum sedimins sp. nov., an obligate anaerobic bacterium isolated from anaerobic sludge.</title>
        <authorList>
            <person name="Liu J."/>
        </authorList>
    </citation>
    <scope>NUCLEOTIDE SEQUENCE</scope>
    <source>
        <strain evidence="4">BAD-10</strain>
    </source>
</reference>
<comment type="caution">
    <text evidence="4">The sequence shown here is derived from an EMBL/GenBank/DDBJ whole genome shotgun (WGS) entry which is preliminary data.</text>
</comment>
<dbReference type="Pfam" id="PF00465">
    <property type="entry name" value="Fe-ADH"/>
    <property type="match status" value="1"/>
</dbReference>
<dbReference type="InterPro" id="IPR039697">
    <property type="entry name" value="Alcohol_dehydrogenase_Fe"/>
</dbReference>
<organism evidence="4 5">
    <name type="scientific">Proteiniclasticum sediminis</name>
    <dbReference type="NCBI Taxonomy" id="2804028"/>
    <lineage>
        <taxon>Bacteria</taxon>
        <taxon>Bacillati</taxon>
        <taxon>Bacillota</taxon>
        <taxon>Clostridia</taxon>
        <taxon>Eubacteriales</taxon>
        <taxon>Clostridiaceae</taxon>
        <taxon>Proteiniclasticum</taxon>
    </lineage>
</organism>
<dbReference type="EMBL" id="JAGSCS010000018">
    <property type="protein sequence ID" value="MBR0577029.1"/>
    <property type="molecule type" value="Genomic_DNA"/>
</dbReference>
<protein>
    <submittedName>
        <fullName evidence="4">Iron-containing alcohol dehydrogenase</fullName>
        <ecNumber evidence="4">1.1.1.1</ecNumber>
    </submittedName>
</protein>